<evidence type="ECO:0000313" key="4">
    <source>
        <dbReference type="Proteomes" id="UP001370348"/>
    </source>
</evidence>
<dbReference type="Gene3D" id="3.30.530.20">
    <property type="match status" value="1"/>
</dbReference>
<keyword evidence="4" id="KW-1185">Reference proteome</keyword>
<dbReference type="InterPro" id="IPR013538">
    <property type="entry name" value="ASHA1/2-like_C"/>
</dbReference>
<dbReference type="Proteomes" id="UP001370348">
    <property type="component" value="Chromosome"/>
</dbReference>
<dbReference type="CDD" id="cd07814">
    <property type="entry name" value="SRPBCC_CalC_Aha1-like"/>
    <property type="match status" value="1"/>
</dbReference>
<dbReference type="InterPro" id="IPR023393">
    <property type="entry name" value="START-like_dom_sf"/>
</dbReference>
<gene>
    <name evidence="3" type="ORF">LZC94_44555</name>
</gene>
<accession>A0ABZ2LZ50</accession>
<evidence type="ECO:0000256" key="1">
    <source>
        <dbReference type="ARBA" id="ARBA00006817"/>
    </source>
</evidence>
<sequence length="163" mass="18435">MSTWNKGAARAVADVTKGIVLASVEIEASPERVFYALTQEEDITRWWGSDDQYRMIGYQADLRAGGAWRVEGRMPEGRTFVTDGEILEIEPARKLVQTWNLRWNRVSTVAYLLEPTDGGTRLTVRHEGFGEDVPLCRMHETDWETALGWLVRYLTSVSACVAP</sequence>
<dbReference type="Pfam" id="PF08327">
    <property type="entry name" value="AHSA1"/>
    <property type="match status" value="1"/>
</dbReference>
<reference evidence="3 4" key="1">
    <citation type="submission" date="2021-12" db="EMBL/GenBank/DDBJ databases">
        <title>Discovery of the Pendulisporaceae a myxobacterial family with distinct sporulation behavior and unique specialized metabolism.</title>
        <authorList>
            <person name="Garcia R."/>
            <person name="Popoff A."/>
            <person name="Bader C.D."/>
            <person name="Loehr J."/>
            <person name="Walesch S."/>
            <person name="Walt C."/>
            <person name="Boldt J."/>
            <person name="Bunk B."/>
            <person name="Haeckl F.J.F.P.J."/>
            <person name="Gunesch A.P."/>
            <person name="Birkelbach J."/>
            <person name="Nuebel U."/>
            <person name="Pietschmann T."/>
            <person name="Bach T."/>
            <person name="Mueller R."/>
        </authorList>
    </citation>
    <scope>NUCLEOTIDE SEQUENCE [LARGE SCALE GENOMIC DNA]</scope>
    <source>
        <strain evidence="3 4">MSr11954</strain>
    </source>
</reference>
<organism evidence="3 4">
    <name type="scientific">Pendulispora albinea</name>
    <dbReference type="NCBI Taxonomy" id="2741071"/>
    <lineage>
        <taxon>Bacteria</taxon>
        <taxon>Pseudomonadati</taxon>
        <taxon>Myxococcota</taxon>
        <taxon>Myxococcia</taxon>
        <taxon>Myxococcales</taxon>
        <taxon>Sorangiineae</taxon>
        <taxon>Pendulisporaceae</taxon>
        <taxon>Pendulispora</taxon>
    </lineage>
</organism>
<evidence type="ECO:0000313" key="3">
    <source>
        <dbReference type="EMBL" id="WXB14879.1"/>
    </source>
</evidence>
<evidence type="ECO:0000259" key="2">
    <source>
        <dbReference type="Pfam" id="PF08327"/>
    </source>
</evidence>
<comment type="similarity">
    <text evidence="1">Belongs to the AHA1 family.</text>
</comment>
<dbReference type="RefSeq" id="WP_394824503.1">
    <property type="nucleotide sequence ID" value="NZ_CP089984.1"/>
</dbReference>
<proteinExistence type="inferred from homology"/>
<feature type="domain" description="Activator of Hsp90 ATPase homologue 1/2-like C-terminal" evidence="2">
    <location>
        <begin position="28"/>
        <end position="154"/>
    </location>
</feature>
<dbReference type="SUPFAM" id="SSF55961">
    <property type="entry name" value="Bet v1-like"/>
    <property type="match status" value="1"/>
</dbReference>
<name>A0ABZ2LZ50_9BACT</name>
<dbReference type="EMBL" id="CP089984">
    <property type="protein sequence ID" value="WXB14879.1"/>
    <property type="molecule type" value="Genomic_DNA"/>
</dbReference>
<protein>
    <submittedName>
        <fullName evidence="3">SRPBCC domain-containing protein</fullName>
    </submittedName>
</protein>